<evidence type="ECO:0000259" key="2">
    <source>
        <dbReference type="Pfam" id="PF08327"/>
    </source>
</evidence>
<feature type="domain" description="Activator of Hsp90 ATPase homologue 1/2-like C-terminal" evidence="2">
    <location>
        <begin position="14"/>
        <end position="144"/>
    </location>
</feature>
<dbReference type="Proteomes" id="UP000240542">
    <property type="component" value="Unassembled WGS sequence"/>
</dbReference>
<dbReference type="AlphaFoldDB" id="A0A2P8DGF3"/>
<evidence type="ECO:0000256" key="1">
    <source>
        <dbReference type="ARBA" id="ARBA00006817"/>
    </source>
</evidence>
<comment type="similarity">
    <text evidence="1">Belongs to the AHA1 family.</text>
</comment>
<dbReference type="OrthoDB" id="9803476at2"/>
<protein>
    <submittedName>
        <fullName evidence="3">Uncharacterized protein YndB with AHSA1/START domain</fullName>
    </submittedName>
</protein>
<name>A0A2P8DGF3_9ACTN</name>
<gene>
    <name evidence="3" type="ORF">CLV63_112175</name>
</gene>
<organism evidence="3 4">
    <name type="scientific">Murinocardiopsis flavida</name>
    <dbReference type="NCBI Taxonomy" id="645275"/>
    <lineage>
        <taxon>Bacteria</taxon>
        <taxon>Bacillati</taxon>
        <taxon>Actinomycetota</taxon>
        <taxon>Actinomycetes</taxon>
        <taxon>Streptosporangiales</taxon>
        <taxon>Nocardiopsidaceae</taxon>
        <taxon>Murinocardiopsis</taxon>
    </lineage>
</organism>
<evidence type="ECO:0000313" key="3">
    <source>
        <dbReference type="EMBL" id="PSK96291.1"/>
    </source>
</evidence>
<dbReference type="InterPro" id="IPR013538">
    <property type="entry name" value="ASHA1/2-like_C"/>
</dbReference>
<accession>A0A2P8DGF3</accession>
<evidence type="ECO:0000313" key="4">
    <source>
        <dbReference type="Proteomes" id="UP000240542"/>
    </source>
</evidence>
<dbReference type="InterPro" id="IPR023393">
    <property type="entry name" value="START-like_dom_sf"/>
</dbReference>
<proteinExistence type="inferred from homology"/>
<sequence length="148" mass="16167">MLPDRLDHEIVVAAPVHRVWAALTEGDQVARWYAFDGAEITARDGGSLVFRWAEHGDFHGRVVAVEPEAFFSYRLAAFPGAAPAPSGSTLVEFTLLPKGSGVRLRVEESGIRDLDMPEKEQAEYAAAAAQGWENGLHLLRAHVEAECD</sequence>
<keyword evidence="4" id="KW-1185">Reference proteome</keyword>
<dbReference type="EMBL" id="PYGA01000012">
    <property type="protein sequence ID" value="PSK96291.1"/>
    <property type="molecule type" value="Genomic_DNA"/>
</dbReference>
<comment type="caution">
    <text evidence="3">The sequence shown here is derived from an EMBL/GenBank/DDBJ whole genome shotgun (WGS) entry which is preliminary data.</text>
</comment>
<dbReference type="Gene3D" id="3.30.530.20">
    <property type="match status" value="1"/>
</dbReference>
<reference evidence="3 4" key="1">
    <citation type="submission" date="2018-03" db="EMBL/GenBank/DDBJ databases">
        <title>Genomic Encyclopedia of Archaeal and Bacterial Type Strains, Phase II (KMG-II): from individual species to whole genera.</title>
        <authorList>
            <person name="Goeker M."/>
        </authorList>
    </citation>
    <scope>NUCLEOTIDE SEQUENCE [LARGE SCALE GENOMIC DNA]</scope>
    <source>
        <strain evidence="3 4">DSM 45312</strain>
    </source>
</reference>
<dbReference type="SUPFAM" id="SSF55961">
    <property type="entry name" value="Bet v1-like"/>
    <property type="match status" value="1"/>
</dbReference>
<dbReference type="Pfam" id="PF08327">
    <property type="entry name" value="AHSA1"/>
    <property type="match status" value="1"/>
</dbReference>